<dbReference type="GO" id="GO:0004518">
    <property type="term" value="F:nuclease activity"/>
    <property type="evidence" value="ECO:0007669"/>
    <property type="project" value="UniProtKB-KW"/>
</dbReference>
<dbReference type="GO" id="GO:0046872">
    <property type="term" value="F:metal ion binding"/>
    <property type="evidence" value="ECO:0007669"/>
    <property type="project" value="UniProtKB-KW"/>
</dbReference>
<protein>
    <submittedName>
        <fullName evidence="9">Putative nuclease HARBI1</fullName>
    </submittedName>
</protein>
<keyword evidence="4" id="KW-0540">Nuclease</keyword>
<gene>
    <name evidence="9" type="ORF">L798_08585</name>
</gene>
<comment type="cofactor">
    <cofactor evidence="1">
        <name>a divalent metal cation</name>
        <dbReference type="ChEBI" id="CHEBI:60240"/>
    </cofactor>
</comment>
<keyword evidence="6" id="KW-0378">Hydrolase</keyword>
<dbReference type="InterPro" id="IPR045249">
    <property type="entry name" value="HARBI1-like"/>
</dbReference>
<dbReference type="AlphaFoldDB" id="A0A067R123"/>
<evidence type="ECO:0000256" key="3">
    <source>
        <dbReference type="ARBA" id="ARBA00006958"/>
    </source>
</evidence>
<dbReference type="OMA" id="VCDETLM"/>
<keyword evidence="5" id="KW-0479">Metal-binding</keyword>
<proteinExistence type="inferred from homology"/>
<dbReference type="GO" id="GO:0016787">
    <property type="term" value="F:hydrolase activity"/>
    <property type="evidence" value="ECO:0007669"/>
    <property type="project" value="UniProtKB-KW"/>
</dbReference>
<evidence type="ECO:0000313" key="9">
    <source>
        <dbReference type="EMBL" id="KDR16496.1"/>
    </source>
</evidence>
<keyword evidence="7" id="KW-0539">Nucleus</keyword>
<evidence type="ECO:0000259" key="8">
    <source>
        <dbReference type="Pfam" id="PF13359"/>
    </source>
</evidence>
<dbReference type="GO" id="GO:0005634">
    <property type="term" value="C:nucleus"/>
    <property type="evidence" value="ECO:0007669"/>
    <property type="project" value="UniProtKB-SubCell"/>
</dbReference>
<evidence type="ECO:0000256" key="2">
    <source>
        <dbReference type="ARBA" id="ARBA00004123"/>
    </source>
</evidence>
<dbReference type="PANTHER" id="PTHR22930:SF85">
    <property type="entry name" value="GH03217P-RELATED"/>
    <property type="match status" value="1"/>
</dbReference>
<sequence>MARSADGVKEALLNFALTELSKSSTNHVYNFIKSEMGSSRHHILTSLLVAKDSAENNLEEIAPRLHKPDPNYETLVKCRDADFKKYFRMNRSTIQSLVCIVEKRLIVSPEAVHPLVPVEKKVLLTAWLMGNNQSYMAAARLFELSKGTVYRIFHHICSELTILAGKYIQWPDPEESDEISVSFENKYGFPGVIGVIGACHVEIREPESQEEAARFKNEQTGQYTVVLQAVCDDKQAFRDVCAGFPGQTSKLRVLVGSPLYTRLSSHTDPLIEPHKHILGSSDYPQLSTLLTPYSTCAAGRPLTKQELRFNSLHQTARSVVDQAFEMLKRRFQRLRFIDVSRTELASKVVVAACVLHNFALMHEDEFTEECYKNTDVKI</sequence>
<dbReference type="InParanoid" id="A0A067R123"/>
<evidence type="ECO:0000256" key="6">
    <source>
        <dbReference type="ARBA" id="ARBA00022801"/>
    </source>
</evidence>
<feature type="domain" description="DDE Tnp4" evidence="8">
    <location>
        <begin position="198"/>
        <end position="357"/>
    </location>
</feature>
<evidence type="ECO:0000313" key="10">
    <source>
        <dbReference type="Proteomes" id="UP000027135"/>
    </source>
</evidence>
<dbReference type="Pfam" id="PF13359">
    <property type="entry name" value="DDE_Tnp_4"/>
    <property type="match status" value="1"/>
</dbReference>
<keyword evidence="10" id="KW-1185">Reference proteome</keyword>
<comment type="subcellular location">
    <subcellularLocation>
        <location evidence="2">Nucleus</location>
    </subcellularLocation>
</comment>
<dbReference type="EMBL" id="KK852790">
    <property type="protein sequence ID" value="KDR16496.1"/>
    <property type="molecule type" value="Genomic_DNA"/>
</dbReference>
<dbReference type="eggNOG" id="KOG4585">
    <property type="taxonomic scope" value="Eukaryota"/>
</dbReference>
<dbReference type="Proteomes" id="UP000027135">
    <property type="component" value="Unassembled WGS sequence"/>
</dbReference>
<name>A0A067R123_ZOONE</name>
<comment type="similarity">
    <text evidence="3">Belongs to the HARBI1 family.</text>
</comment>
<dbReference type="InterPro" id="IPR027806">
    <property type="entry name" value="HARBI1_dom"/>
</dbReference>
<evidence type="ECO:0000256" key="4">
    <source>
        <dbReference type="ARBA" id="ARBA00022722"/>
    </source>
</evidence>
<organism evidence="9 10">
    <name type="scientific">Zootermopsis nevadensis</name>
    <name type="common">Dampwood termite</name>
    <dbReference type="NCBI Taxonomy" id="136037"/>
    <lineage>
        <taxon>Eukaryota</taxon>
        <taxon>Metazoa</taxon>
        <taxon>Ecdysozoa</taxon>
        <taxon>Arthropoda</taxon>
        <taxon>Hexapoda</taxon>
        <taxon>Insecta</taxon>
        <taxon>Pterygota</taxon>
        <taxon>Neoptera</taxon>
        <taxon>Polyneoptera</taxon>
        <taxon>Dictyoptera</taxon>
        <taxon>Blattodea</taxon>
        <taxon>Blattoidea</taxon>
        <taxon>Termitoidae</taxon>
        <taxon>Termopsidae</taxon>
        <taxon>Zootermopsis</taxon>
    </lineage>
</organism>
<accession>A0A067R123</accession>
<evidence type="ECO:0000256" key="7">
    <source>
        <dbReference type="ARBA" id="ARBA00023242"/>
    </source>
</evidence>
<dbReference type="PANTHER" id="PTHR22930">
    <property type="match status" value="1"/>
</dbReference>
<reference evidence="9 10" key="1">
    <citation type="journal article" date="2014" name="Nat. Commun.">
        <title>Molecular traces of alternative social organization in a termite genome.</title>
        <authorList>
            <person name="Terrapon N."/>
            <person name="Li C."/>
            <person name="Robertson H.M."/>
            <person name="Ji L."/>
            <person name="Meng X."/>
            <person name="Booth W."/>
            <person name="Chen Z."/>
            <person name="Childers C.P."/>
            <person name="Glastad K.M."/>
            <person name="Gokhale K."/>
            <person name="Gowin J."/>
            <person name="Gronenberg W."/>
            <person name="Hermansen R.A."/>
            <person name="Hu H."/>
            <person name="Hunt B.G."/>
            <person name="Huylmans A.K."/>
            <person name="Khalil S.M."/>
            <person name="Mitchell R.D."/>
            <person name="Munoz-Torres M.C."/>
            <person name="Mustard J.A."/>
            <person name="Pan H."/>
            <person name="Reese J.T."/>
            <person name="Scharf M.E."/>
            <person name="Sun F."/>
            <person name="Vogel H."/>
            <person name="Xiao J."/>
            <person name="Yang W."/>
            <person name="Yang Z."/>
            <person name="Yang Z."/>
            <person name="Zhou J."/>
            <person name="Zhu J."/>
            <person name="Brent C.S."/>
            <person name="Elsik C.G."/>
            <person name="Goodisman M.A."/>
            <person name="Liberles D.A."/>
            <person name="Roe R.M."/>
            <person name="Vargo E.L."/>
            <person name="Vilcinskas A."/>
            <person name="Wang J."/>
            <person name="Bornberg-Bauer E."/>
            <person name="Korb J."/>
            <person name="Zhang G."/>
            <person name="Liebig J."/>
        </authorList>
    </citation>
    <scope>NUCLEOTIDE SEQUENCE [LARGE SCALE GENOMIC DNA]</scope>
    <source>
        <tissue evidence="9">Whole organism</tissue>
    </source>
</reference>
<evidence type="ECO:0000256" key="1">
    <source>
        <dbReference type="ARBA" id="ARBA00001968"/>
    </source>
</evidence>
<evidence type="ECO:0000256" key="5">
    <source>
        <dbReference type="ARBA" id="ARBA00022723"/>
    </source>
</evidence>
<dbReference type="OrthoDB" id="2668416at2759"/>